<organism evidence="2 3">
    <name type="scientific">Methanothermus fervidus (strain ATCC 43054 / DSM 2088 / JCM 10308 / V24 S)</name>
    <dbReference type="NCBI Taxonomy" id="523846"/>
    <lineage>
        <taxon>Archaea</taxon>
        <taxon>Methanobacteriati</taxon>
        <taxon>Methanobacteriota</taxon>
        <taxon>Methanomada group</taxon>
        <taxon>Methanobacteria</taxon>
        <taxon>Methanobacteriales</taxon>
        <taxon>Methanothermaceae</taxon>
        <taxon>Methanothermus</taxon>
    </lineage>
</organism>
<dbReference type="SMART" id="SM00722">
    <property type="entry name" value="CASH"/>
    <property type="match status" value="2"/>
</dbReference>
<sequence length="682" mass="75550">MYKFKQNLFGGETIKKIMLIIALICFLGTSIAHAEVVNLNNNKTFTSIQSAIDDYDTKDGHIIFVKPGEYCENIVINKSITLEGDGKAKIIAKDPSIPTIYINTDNITIEGFIINTNGIYAIMALNASNCVIRNNIIYTSAEEPGSGICINGTTRDWKIENNTIIGGIFTYGFSKNYKIIGNNIMKCKYAGIHLGTLGGSTDSCEISENIIRSCKCGIALDCANNCIIQKNVVLLCSFNGIYLGATGGARNCTISDNYIAGCNKGISLKTGCTNNIICLNTITNCEYGLSIQGIKNYVYKNYFLNNSIAVDGELLNNYWNTTNEGNYWLDYFGNDSDGDGIGDIPYTYNKVNLDYKPLIVDLTIEDIEICDGKIKAMVKNNGKADMKKIDPNAKVLIKITHNNETYVGEIGPLSPSEVQSIIWQRDVNPGSEIVVEIPTQNQYLIGTSIKDANINNNIVRKIVGLEFKLSNLTVTPEHGTVPLTIFVNAAVNNPSNVDSNYTAILYINKQAVANKIVFVPAHTTININFTYTLTQPGTYNVTIGNLTPVTVTVSQASIQNKTFTITLTNLGKSTITIKYYISIYTNPVNGTKVSYRELTITLKPNETKTIELGKYPFKYAVSGTMIVKNPSRYRIPLNLRIKYEIEGLNPQMREISKYIAPRGEFRYIARYTGNEYGFIDIW</sequence>
<dbReference type="EMBL" id="CP002278">
    <property type="protein sequence ID" value="ADP78043.1"/>
    <property type="molecule type" value="Genomic_DNA"/>
</dbReference>
<dbReference type="InterPro" id="IPR012334">
    <property type="entry name" value="Pectin_lyas_fold"/>
</dbReference>
<accession>E3GX48</accession>
<dbReference type="InterPro" id="IPR011050">
    <property type="entry name" value="Pectin_lyase_fold/virulence"/>
</dbReference>
<protein>
    <submittedName>
        <fullName evidence="2">Periplasmic copper-binding protein</fullName>
    </submittedName>
</protein>
<dbReference type="STRING" id="523846.Mfer_1257"/>
<name>E3GX48_METFV</name>
<dbReference type="InterPro" id="IPR007742">
    <property type="entry name" value="NosD_dom"/>
</dbReference>
<dbReference type="OrthoDB" id="71602at2157"/>
<dbReference type="SUPFAM" id="SSF51126">
    <property type="entry name" value="Pectin lyase-like"/>
    <property type="match status" value="1"/>
</dbReference>
<dbReference type="SMART" id="SM00710">
    <property type="entry name" value="PbH1"/>
    <property type="match status" value="7"/>
</dbReference>
<gene>
    <name evidence="2" type="ordered locus">Mfer_1257</name>
</gene>
<dbReference type="HOGENOM" id="CLU_459779_0_0_2"/>
<dbReference type="InterPro" id="IPR006633">
    <property type="entry name" value="Carb-bd_sugar_hydrolysis-dom"/>
</dbReference>
<dbReference type="Gene3D" id="2.160.20.10">
    <property type="entry name" value="Single-stranded right-handed beta-helix, Pectin lyase-like"/>
    <property type="match status" value="1"/>
</dbReference>
<feature type="domain" description="Carbohydrate-binding/sugar hydrolysis" evidence="1">
    <location>
        <begin position="65"/>
        <end position="195"/>
    </location>
</feature>
<evidence type="ECO:0000259" key="1">
    <source>
        <dbReference type="SMART" id="SM00722"/>
    </source>
</evidence>
<keyword evidence="3" id="KW-1185">Reference proteome</keyword>
<reference evidence="2 3" key="1">
    <citation type="journal article" date="2010" name="Stand. Genomic Sci.">
        <title>Complete genome sequence of Methanothermus fervidus type strain (V24S).</title>
        <authorList>
            <person name="Anderson I."/>
            <person name="Djao O.D."/>
            <person name="Misra M."/>
            <person name="Chertkov O."/>
            <person name="Nolan M."/>
            <person name="Lucas S."/>
            <person name="Lapidus A."/>
            <person name="Del Rio T.G."/>
            <person name="Tice H."/>
            <person name="Cheng J.F."/>
            <person name="Tapia R."/>
            <person name="Han C."/>
            <person name="Goodwin L."/>
            <person name="Pitluck S."/>
            <person name="Liolios K."/>
            <person name="Ivanova N."/>
            <person name="Mavromatis K."/>
            <person name="Mikhailova N."/>
            <person name="Pati A."/>
            <person name="Brambilla E."/>
            <person name="Chen A."/>
            <person name="Palaniappan K."/>
            <person name="Land M."/>
            <person name="Hauser L."/>
            <person name="Chang Y.J."/>
            <person name="Jeffries C.D."/>
            <person name="Sikorski J."/>
            <person name="Spring S."/>
            <person name="Rohde M."/>
            <person name="Eichinger K."/>
            <person name="Huber H."/>
            <person name="Wirth R."/>
            <person name="Goker M."/>
            <person name="Detter J.C."/>
            <person name="Woyke T."/>
            <person name="Bristow J."/>
            <person name="Eisen J.A."/>
            <person name="Markowitz V."/>
            <person name="Hugenholtz P."/>
            <person name="Klenk H.P."/>
            <person name="Kyrpides N.C."/>
        </authorList>
    </citation>
    <scope>NUCLEOTIDE SEQUENCE [LARGE SCALE GENOMIC DNA]</scope>
    <source>
        <strain evidence="3">ATCC 43054 / DSM 2088 / JCM 10308 / V24 S</strain>
    </source>
</reference>
<feature type="domain" description="Carbohydrate-binding/sugar hydrolysis" evidence="1">
    <location>
        <begin position="206"/>
        <end position="344"/>
    </location>
</feature>
<dbReference type="KEGG" id="mfv:Mfer_1257"/>
<dbReference type="InterPro" id="IPR006626">
    <property type="entry name" value="PbH1"/>
</dbReference>
<dbReference type="Pfam" id="PF05048">
    <property type="entry name" value="NosD"/>
    <property type="match status" value="1"/>
</dbReference>
<proteinExistence type="predicted"/>
<dbReference type="AlphaFoldDB" id="E3GX48"/>
<dbReference type="Proteomes" id="UP000002315">
    <property type="component" value="Chromosome"/>
</dbReference>
<evidence type="ECO:0000313" key="3">
    <source>
        <dbReference type="Proteomes" id="UP000002315"/>
    </source>
</evidence>
<evidence type="ECO:0000313" key="2">
    <source>
        <dbReference type="EMBL" id="ADP78043.1"/>
    </source>
</evidence>